<evidence type="ECO:0000259" key="1">
    <source>
        <dbReference type="Pfam" id="PF02541"/>
    </source>
</evidence>
<name>A0A538TPK6_UNCEI</name>
<dbReference type="InterPro" id="IPR003695">
    <property type="entry name" value="Ppx_GppA_N"/>
</dbReference>
<dbReference type="AlphaFoldDB" id="A0A538TPK6"/>
<dbReference type="PANTHER" id="PTHR30005:SF0">
    <property type="entry name" value="RETROGRADE REGULATION PROTEIN 2"/>
    <property type="match status" value="1"/>
</dbReference>
<dbReference type="EMBL" id="VBOZ01000012">
    <property type="protein sequence ID" value="TMQ65567.1"/>
    <property type="molecule type" value="Genomic_DNA"/>
</dbReference>
<dbReference type="SUPFAM" id="SSF53067">
    <property type="entry name" value="Actin-like ATPase domain"/>
    <property type="match status" value="2"/>
</dbReference>
<dbReference type="InterPro" id="IPR050273">
    <property type="entry name" value="GppA/Ppx_hydrolase"/>
</dbReference>
<evidence type="ECO:0000313" key="3">
    <source>
        <dbReference type="EMBL" id="TMQ65567.1"/>
    </source>
</evidence>
<dbReference type="InterPro" id="IPR048950">
    <property type="entry name" value="Ppx_GppA_C"/>
</dbReference>
<dbReference type="Gene3D" id="3.30.420.150">
    <property type="entry name" value="Exopolyphosphatase. Domain 2"/>
    <property type="match status" value="1"/>
</dbReference>
<dbReference type="Gene3D" id="1.10.3210.10">
    <property type="entry name" value="Hypothetical protein af1432"/>
    <property type="match status" value="1"/>
</dbReference>
<dbReference type="Pfam" id="PF21447">
    <property type="entry name" value="Ppx-GppA_III"/>
    <property type="match status" value="1"/>
</dbReference>
<dbReference type="Proteomes" id="UP000317691">
    <property type="component" value="Unassembled WGS sequence"/>
</dbReference>
<feature type="domain" description="Ppx/GppA phosphatase N-terminal" evidence="1">
    <location>
        <begin position="2"/>
        <end position="231"/>
    </location>
</feature>
<protein>
    <submittedName>
        <fullName evidence="3">HD domain-containing protein</fullName>
    </submittedName>
</protein>
<organism evidence="3 4">
    <name type="scientific">Eiseniibacteriota bacterium</name>
    <dbReference type="NCBI Taxonomy" id="2212470"/>
    <lineage>
        <taxon>Bacteria</taxon>
        <taxon>Candidatus Eiseniibacteriota</taxon>
    </lineage>
</organism>
<evidence type="ECO:0000259" key="2">
    <source>
        <dbReference type="Pfam" id="PF21447"/>
    </source>
</evidence>
<dbReference type="InterPro" id="IPR043129">
    <property type="entry name" value="ATPase_NBD"/>
</dbReference>
<dbReference type="SUPFAM" id="SSF109604">
    <property type="entry name" value="HD-domain/PDEase-like"/>
    <property type="match status" value="1"/>
</dbReference>
<gene>
    <name evidence="3" type="ORF">E6K79_04350</name>
</gene>
<dbReference type="Gene3D" id="3.30.420.40">
    <property type="match status" value="1"/>
</dbReference>
<comment type="caution">
    <text evidence="3">The sequence shown here is derived from an EMBL/GenBank/DDBJ whole genome shotgun (WGS) entry which is preliminary data.</text>
</comment>
<evidence type="ECO:0000313" key="4">
    <source>
        <dbReference type="Proteomes" id="UP000317691"/>
    </source>
</evidence>
<dbReference type="GO" id="GO:0016462">
    <property type="term" value="F:pyrophosphatase activity"/>
    <property type="evidence" value="ECO:0007669"/>
    <property type="project" value="TreeGrafter"/>
</dbReference>
<dbReference type="Pfam" id="PF02541">
    <property type="entry name" value="Ppx-GppA"/>
    <property type="match status" value="1"/>
</dbReference>
<accession>A0A538TPK6</accession>
<proteinExistence type="predicted"/>
<dbReference type="PANTHER" id="PTHR30005">
    <property type="entry name" value="EXOPOLYPHOSPHATASE"/>
    <property type="match status" value="1"/>
</dbReference>
<sequence length="433" mass="46945">MTHTRAVATSAVRQALNRDTFVDRVFLATGIEIEIIEGSQETLLTFAAVQRALGGHPEVGTGDALMFELGGGATEWALMRDGEVVASITHDLGTVRMRELLRTGETERRAKTRLIQHNVREMMNVVRRSLPFKDVANLIAVGSEARFAARAIAGGEGAAVAAKDLRKLADQILPMTPEQVASAYGVAANEAESLAPALLAYAELIRLNQVERLLVPSVSMRDGLVLQMAKSIQSGSSVFFPEQTIAAAVNLARKYSADEKHGTHTAALAHAIFEATRAQHRMGDRELLLLEVASIVHDIGGFVAARGHHRHAYYLLTHSEIFGLSGQDLEIVANVARYHRKGGPQSDHPEYASLPRPARLTVNRLSGILRVADALDKGHTQRIQNPKISVDGDELRIEVGAGEDLALERMALDSKSSLFEEAFGLKPALVEEA</sequence>
<feature type="domain" description="Ppx/GppA phosphatase C-terminal" evidence="2">
    <location>
        <begin position="248"/>
        <end position="400"/>
    </location>
</feature>
<reference evidence="3 4" key="1">
    <citation type="journal article" date="2019" name="Nat. Microbiol.">
        <title>Mediterranean grassland soil C-N compound turnover is dependent on rainfall and depth, and is mediated by genomically divergent microorganisms.</title>
        <authorList>
            <person name="Diamond S."/>
            <person name="Andeer P.F."/>
            <person name="Li Z."/>
            <person name="Crits-Christoph A."/>
            <person name="Burstein D."/>
            <person name="Anantharaman K."/>
            <person name="Lane K.R."/>
            <person name="Thomas B.C."/>
            <person name="Pan C."/>
            <person name="Northen T.R."/>
            <person name="Banfield J.F."/>
        </authorList>
    </citation>
    <scope>NUCLEOTIDE SEQUENCE [LARGE SCALE GENOMIC DNA]</scope>
    <source>
        <strain evidence="3">WS_9</strain>
    </source>
</reference>